<accession>A0AB34FF02</accession>
<evidence type="ECO:0000313" key="2">
    <source>
        <dbReference type="EMBL" id="KAJ6437465.1"/>
    </source>
</evidence>
<keyword evidence="1" id="KW-0732">Signal</keyword>
<gene>
    <name evidence="2" type="ORF">O9K51_10022</name>
</gene>
<feature type="chain" id="PRO_5044191605" evidence="1">
    <location>
        <begin position="48"/>
        <end position="276"/>
    </location>
</feature>
<sequence>MDSQQLQLQHIGNDDTPAATHHPNFTCTMHFTFLALSLALGGSLVDAYPIKGNNVNCREGPGTKYKVVKTYAINQDVKLTCQARGESINGDNLWDKTTDGCYVADYYVKTGTSNMVTGECGGGGGGDKPPPSGGNLPTLNALQSTHARAIIAQAKKQGLGRQGCEAAIATGLTESGLRILANKKVPKSLNYKHDGMGSDHDSVGIFQQRAMYYKDIKCDMEAACSASLFFKGMVGVKGWKTMDVAKLCQAVQRSAVPNAYRKYTSAAKSICSAGGI</sequence>
<comment type="caution">
    <text evidence="2">The sequence shown here is derived from an EMBL/GenBank/DDBJ whole genome shotgun (WGS) entry which is preliminary data.</text>
</comment>
<dbReference type="Gene3D" id="2.30.30.40">
    <property type="entry name" value="SH3 Domains"/>
    <property type="match status" value="1"/>
</dbReference>
<organism evidence="2 3">
    <name type="scientific">Purpureocillium lavendulum</name>
    <dbReference type="NCBI Taxonomy" id="1247861"/>
    <lineage>
        <taxon>Eukaryota</taxon>
        <taxon>Fungi</taxon>
        <taxon>Dikarya</taxon>
        <taxon>Ascomycota</taxon>
        <taxon>Pezizomycotina</taxon>
        <taxon>Sordariomycetes</taxon>
        <taxon>Hypocreomycetidae</taxon>
        <taxon>Hypocreales</taxon>
        <taxon>Ophiocordycipitaceae</taxon>
        <taxon>Purpureocillium</taxon>
    </lineage>
</organism>
<feature type="signal peptide" evidence="1">
    <location>
        <begin position="1"/>
        <end position="47"/>
    </location>
</feature>
<dbReference type="Proteomes" id="UP001163105">
    <property type="component" value="Unassembled WGS sequence"/>
</dbReference>
<name>A0AB34FF02_9HYPO</name>
<evidence type="ECO:0000313" key="3">
    <source>
        <dbReference type="Proteomes" id="UP001163105"/>
    </source>
</evidence>
<protein>
    <submittedName>
        <fullName evidence="2">NLP/P60 protein</fullName>
    </submittedName>
</protein>
<evidence type="ECO:0000256" key="1">
    <source>
        <dbReference type="SAM" id="SignalP"/>
    </source>
</evidence>
<keyword evidence="3" id="KW-1185">Reference proteome</keyword>
<reference evidence="2" key="1">
    <citation type="submission" date="2023-01" db="EMBL/GenBank/DDBJ databases">
        <title>The growth and conidiation of Purpureocillium lavendulum are regulated by nitrogen source and histone H3K14 acetylation.</title>
        <authorList>
            <person name="Tang P."/>
            <person name="Han J."/>
            <person name="Zhang C."/>
            <person name="Tang P."/>
            <person name="Qi F."/>
            <person name="Zhang K."/>
            <person name="Liang L."/>
        </authorList>
    </citation>
    <scope>NUCLEOTIDE SEQUENCE</scope>
    <source>
        <strain evidence="2">YMF1.00683</strain>
    </source>
</reference>
<dbReference type="EMBL" id="JAQHRD010000012">
    <property type="protein sequence ID" value="KAJ6437465.1"/>
    <property type="molecule type" value="Genomic_DNA"/>
</dbReference>
<dbReference type="AlphaFoldDB" id="A0AB34FF02"/>
<proteinExistence type="predicted"/>